<name>A0A653KTU2_AERVE</name>
<evidence type="ECO:0000313" key="1">
    <source>
        <dbReference type="EMBL" id="VXA81811.1"/>
    </source>
</evidence>
<reference evidence="1 2" key="1">
    <citation type="submission" date="2019-10" db="EMBL/GenBank/DDBJ databases">
        <authorList>
            <person name="Karimi E."/>
        </authorList>
    </citation>
    <scope>NUCLEOTIDE SEQUENCE [LARGE SCALE GENOMIC DNA]</scope>
    <source>
        <strain evidence="1">Aeromonas sp. 8C</strain>
    </source>
</reference>
<accession>A0A653KTU2</accession>
<organism evidence="1 2">
    <name type="scientific">Aeromonas veronii</name>
    <dbReference type="NCBI Taxonomy" id="654"/>
    <lineage>
        <taxon>Bacteria</taxon>
        <taxon>Pseudomonadati</taxon>
        <taxon>Pseudomonadota</taxon>
        <taxon>Gammaproteobacteria</taxon>
        <taxon>Aeromonadales</taxon>
        <taxon>Aeromonadaceae</taxon>
        <taxon>Aeromonas</taxon>
    </lineage>
</organism>
<evidence type="ECO:0000313" key="2">
    <source>
        <dbReference type="Proteomes" id="UP000439123"/>
    </source>
</evidence>
<sequence>MVINIPIYNVDLICLILGSYGTLAKKEIVEDSIQDVLFIAT</sequence>
<gene>
    <name evidence="1" type="ORF">AERO8C_120308</name>
</gene>
<dbReference type="Proteomes" id="UP000439123">
    <property type="component" value="Unassembled WGS sequence"/>
</dbReference>
<dbReference type="EMBL" id="CABWLC010000004">
    <property type="protein sequence ID" value="VXA81811.1"/>
    <property type="molecule type" value="Genomic_DNA"/>
</dbReference>
<protein>
    <submittedName>
        <fullName evidence="1">Uncharacterized protein</fullName>
    </submittedName>
</protein>
<proteinExistence type="predicted"/>
<dbReference type="AlphaFoldDB" id="A0A653KTU2"/>